<evidence type="ECO:0000313" key="8">
    <source>
        <dbReference type="Proteomes" id="UP000192578"/>
    </source>
</evidence>
<evidence type="ECO:0000259" key="6">
    <source>
        <dbReference type="Pfam" id="PF01094"/>
    </source>
</evidence>
<comment type="subcellular location">
    <subcellularLocation>
        <location evidence="1">Membrane</location>
    </subcellularLocation>
</comment>
<keyword evidence="8" id="KW-1185">Reference proteome</keyword>
<dbReference type="Proteomes" id="UP000192578">
    <property type="component" value="Unassembled WGS sequence"/>
</dbReference>
<dbReference type="InterPro" id="IPR028082">
    <property type="entry name" value="Peripla_BP_I"/>
</dbReference>
<dbReference type="Pfam" id="PF01094">
    <property type="entry name" value="ANF_receptor"/>
    <property type="match status" value="1"/>
</dbReference>
<dbReference type="EMBL" id="MTYJ01000174">
    <property type="protein sequence ID" value="OWA49826.1"/>
    <property type="molecule type" value="Genomic_DNA"/>
</dbReference>
<sequence>MSRDTVFLLGAARDTVFLLALILGSLVVPADNARPRIALATTIIKVPEANTSNFDAIQTSGPAVDLGVEHLRRTYAGTFNFSHTYLMDPSRPTAALLVDDVYNFAAKFLYANEDADSRAFLSPCAQEQTQILRLTKDRNKNILTEISSSPGAVDPTESYPQRFSLSPYPSPQSFTLIYALLLQNNWTNILGLVDTAFIEREYFSRGSRAVFKAQFNGKNPGLRYIRYHDLEYSSSHGYSAVEKTLRTVAETSRIVFLFGSGKSSLMVMRTAEKIGMTNGEYVFFMLTWSRYGFSIDSQNDSWWRVTDATADQPILLRGYVSRATIVISFRRPYQDTPRSPLRQLGRKFVETARQNYNHSYKDDQVPIFVYGAFEMYAVYGMLLNETYAQTGRILDGLELGSLLRNRTFHLPTGDVSFSASGERNIDIIGEVLNPVTGNYTTCLLFDAKAQKLAHLSDIATLWPSGLWPPPNEPLCGYLGNYCTASAQMSWSSLAGVSAAAVVAVTAFLLLLYRKSQQHVDTETWWLLGEPILMASALRSACMYSWHNCSNI</sequence>
<dbReference type="AlphaFoldDB" id="A0A9X6NFF5"/>
<dbReference type="Gene3D" id="3.40.50.2300">
    <property type="match status" value="2"/>
</dbReference>
<keyword evidence="3 5" id="KW-1133">Transmembrane helix</keyword>
<evidence type="ECO:0000256" key="3">
    <source>
        <dbReference type="ARBA" id="ARBA00022989"/>
    </source>
</evidence>
<gene>
    <name evidence="7" type="ORF">BV898_14361</name>
</gene>
<protein>
    <recommendedName>
        <fullName evidence="6">Receptor ligand binding region domain-containing protein</fullName>
    </recommendedName>
</protein>
<evidence type="ECO:0000256" key="2">
    <source>
        <dbReference type="ARBA" id="ARBA00022692"/>
    </source>
</evidence>
<evidence type="ECO:0000313" key="7">
    <source>
        <dbReference type="EMBL" id="OWA49826.1"/>
    </source>
</evidence>
<name>A0A9X6NFF5_HYPEX</name>
<dbReference type="GO" id="GO:0016020">
    <property type="term" value="C:membrane"/>
    <property type="evidence" value="ECO:0007669"/>
    <property type="project" value="UniProtKB-SubCell"/>
</dbReference>
<feature type="transmembrane region" description="Helical" evidence="5">
    <location>
        <begin position="490"/>
        <end position="512"/>
    </location>
</feature>
<reference evidence="8" key="1">
    <citation type="submission" date="2017-01" db="EMBL/GenBank/DDBJ databases">
        <title>Comparative genomics of anhydrobiosis in the tardigrade Hypsibius dujardini.</title>
        <authorList>
            <person name="Yoshida Y."/>
            <person name="Koutsovoulos G."/>
            <person name="Laetsch D."/>
            <person name="Stevens L."/>
            <person name="Kumar S."/>
            <person name="Horikawa D."/>
            <person name="Ishino K."/>
            <person name="Komine S."/>
            <person name="Tomita M."/>
            <person name="Blaxter M."/>
            <person name="Arakawa K."/>
        </authorList>
    </citation>
    <scope>NUCLEOTIDE SEQUENCE [LARGE SCALE GENOMIC DNA]</scope>
    <source>
        <strain evidence="8">Z151</strain>
    </source>
</reference>
<keyword evidence="2 5" id="KW-0812">Transmembrane</keyword>
<dbReference type="OrthoDB" id="1890790at2759"/>
<proteinExistence type="predicted"/>
<accession>A0A9X6NFF5</accession>
<evidence type="ECO:0000256" key="4">
    <source>
        <dbReference type="ARBA" id="ARBA00023136"/>
    </source>
</evidence>
<evidence type="ECO:0000256" key="1">
    <source>
        <dbReference type="ARBA" id="ARBA00004370"/>
    </source>
</evidence>
<dbReference type="InterPro" id="IPR001828">
    <property type="entry name" value="ANF_lig-bd_rcpt"/>
</dbReference>
<evidence type="ECO:0000256" key="5">
    <source>
        <dbReference type="SAM" id="Phobius"/>
    </source>
</evidence>
<organism evidence="7 8">
    <name type="scientific">Hypsibius exemplaris</name>
    <name type="common">Freshwater tardigrade</name>
    <dbReference type="NCBI Taxonomy" id="2072580"/>
    <lineage>
        <taxon>Eukaryota</taxon>
        <taxon>Metazoa</taxon>
        <taxon>Ecdysozoa</taxon>
        <taxon>Tardigrada</taxon>
        <taxon>Eutardigrada</taxon>
        <taxon>Parachela</taxon>
        <taxon>Hypsibioidea</taxon>
        <taxon>Hypsibiidae</taxon>
        <taxon>Hypsibius</taxon>
    </lineage>
</organism>
<feature type="domain" description="Receptor ligand binding region" evidence="6">
    <location>
        <begin position="134"/>
        <end position="424"/>
    </location>
</feature>
<comment type="caution">
    <text evidence="7">The sequence shown here is derived from an EMBL/GenBank/DDBJ whole genome shotgun (WGS) entry which is preliminary data.</text>
</comment>
<keyword evidence="4 5" id="KW-0472">Membrane</keyword>
<dbReference type="SUPFAM" id="SSF53822">
    <property type="entry name" value="Periplasmic binding protein-like I"/>
    <property type="match status" value="1"/>
</dbReference>